<reference evidence="1 2" key="1">
    <citation type="submission" date="2020-08" db="EMBL/GenBank/DDBJ databases">
        <title>Genomic Encyclopedia of Type Strains, Phase III (KMG-III): the genomes of soil and plant-associated and newly described type strains.</title>
        <authorList>
            <person name="Whitman W."/>
        </authorList>
    </citation>
    <scope>NUCLEOTIDE SEQUENCE [LARGE SCALE GENOMIC DNA]</scope>
    <source>
        <strain evidence="1 2">CECT 8960</strain>
    </source>
</reference>
<organism evidence="1 2">
    <name type="scientific">Actinophytocola algeriensis</name>
    <dbReference type="NCBI Taxonomy" id="1768010"/>
    <lineage>
        <taxon>Bacteria</taxon>
        <taxon>Bacillati</taxon>
        <taxon>Actinomycetota</taxon>
        <taxon>Actinomycetes</taxon>
        <taxon>Pseudonocardiales</taxon>
        <taxon>Pseudonocardiaceae</taxon>
    </lineage>
</organism>
<dbReference type="RefSeq" id="WP_184812656.1">
    <property type="nucleotide sequence ID" value="NZ_JACHJQ010000005.1"/>
</dbReference>
<protein>
    <submittedName>
        <fullName evidence="1">Uncharacterized protein</fullName>
    </submittedName>
</protein>
<accession>A0A7W7Q7H4</accession>
<name>A0A7W7Q7H4_9PSEU</name>
<dbReference type="EMBL" id="JACHJQ010000005">
    <property type="protein sequence ID" value="MBB4908511.1"/>
    <property type="molecule type" value="Genomic_DNA"/>
</dbReference>
<sequence>MIRDWHDDQQLLADLHDALRDQYAVPARFLEIGKAAFTWHDVDAELAELVHDSAVADVNAALASTRAGATAVRTLSFSVGPTTIEVELTPDALRGQVIPPRAGEIDIQHREDGTRTVPVDDDGWFVVRPCPAGFVRLRLRREDDQPVITVWTTL</sequence>
<dbReference type="AlphaFoldDB" id="A0A7W7Q7H4"/>
<proteinExistence type="predicted"/>
<gene>
    <name evidence="1" type="ORF">FHR82_004764</name>
</gene>
<keyword evidence="2" id="KW-1185">Reference proteome</keyword>
<comment type="caution">
    <text evidence="1">The sequence shown here is derived from an EMBL/GenBank/DDBJ whole genome shotgun (WGS) entry which is preliminary data.</text>
</comment>
<evidence type="ECO:0000313" key="2">
    <source>
        <dbReference type="Proteomes" id="UP000520767"/>
    </source>
</evidence>
<evidence type="ECO:0000313" key="1">
    <source>
        <dbReference type="EMBL" id="MBB4908511.1"/>
    </source>
</evidence>
<dbReference type="Proteomes" id="UP000520767">
    <property type="component" value="Unassembled WGS sequence"/>
</dbReference>